<dbReference type="InterPro" id="IPR015424">
    <property type="entry name" value="PyrdxlP-dep_Trfase"/>
</dbReference>
<dbReference type="GO" id="GO:0008483">
    <property type="term" value="F:transaminase activity"/>
    <property type="evidence" value="ECO:0007669"/>
    <property type="project" value="UniProtKB-KW"/>
</dbReference>
<dbReference type="InterPro" id="IPR015421">
    <property type="entry name" value="PyrdxlP-dep_Trfase_major"/>
</dbReference>
<keyword evidence="3" id="KW-0032">Aminotransferase</keyword>
<comment type="caution">
    <text evidence="3">The sequence shown here is derived from an EMBL/GenBank/DDBJ whole genome shotgun (WGS) entry which is preliminary data.</text>
</comment>
<evidence type="ECO:0000313" key="3">
    <source>
        <dbReference type="EMBL" id="MFD2262080.1"/>
    </source>
</evidence>
<keyword evidence="1" id="KW-0663">Pyridoxal phosphate</keyword>
<dbReference type="EMBL" id="JBHUIP010000003">
    <property type="protein sequence ID" value="MFD2262080.1"/>
    <property type="molecule type" value="Genomic_DNA"/>
</dbReference>
<dbReference type="InterPro" id="IPR015422">
    <property type="entry name" value="PyrdxlP-dep_Trfase_small"/>
</dbReference>
<reference evidence="4" key="1">
    <citation type="journal article" date="2019" name="Int. J. Syst. Evol. Microbiol.">
        <title>The Global Catalogue of Microorganisms (GCM) 10K type strain sequencing project: providing services to taxonomists for standard genome sequencing and annotation.</title>
        <authorList>
            <consortium name="The Broad Institute Genomics Platform"/>
            <consortium name="The Broad Institute Genome Sequencing Center for Infectious Disease"/>
            <person name="Wu L."/>
            <person name="Ma J."/>
        </authorList>
    </citation>
    <scope>NUCLEOTIDE SEQUENCE [LARGE SCALE GENOMIC DNA]</scope>
    <source>
        <strain evidence="4">CGMCC 1.19062</strain>
    </source>
</reference>
<keyword evidence="3" id="KW-0808">Transferase</keyword>
<evidence type="ECO:0000259" key="2">
    <source>
        <dbReference type="Pfam" id="PF00266"/>
    </source>
</evidence>
<evidence type="ECO:0000313" key="4">
    <source>
        <dbReference type="Proteomes" id="UP001597295"/>
    </source>
</evidence>
<gene>
    <name evidence="3" type="ORF">ACFSM5_04210</name>
</gene>
<dbReference type="PANTHER" id="PTHR43092:SF6">
    <property type="entry name" value="BLR1280 PROTEIN"/>
    <property type="match status" value="1"/>
</dbReference>
<evidence type="ECO:0000256" key="1">
    <source>
        <dbReference type="ARBA" id="ARBA00022898"/>
    </source>
</evidence>
<dbReference type="InterPro" id="IPR000192">
    <property type="entry name" value="Aminotrans_V_dom"/>
</dbReference>
<accession>A0ABW5DNF9</accession>
<dbReference type="Gene3D" id="3.40.640.10">
    <property type="entry name" value="Type I PLP-dependent aspartate aminotransferase-like (Major domain)"/>
    <property type="match status" value="1"/>
</dbReference>
<organism evidence="3 4">
    <name type="scientific">Lacibacterium aquatile</name>
    <dbReference type="NCBI Taxonomy" id="1168082"/>
    <lineage>
        <taxon>Bacteria</taxon>
        <taxon>Pseudomonadati</taxon>
        <taxon>Pseudomonadota</taxon>
        <taxon>Alphaproteobacteria</taxon>
        <taxon>Rhodospirillales</taxon>
        <taxon>Rhodospirillaceae</taxon>
    </lineage>
</organism>
<name>A0ABW5DNF9_9PROT</name>
<dbReference type="Gene3D" id="3.90.1150.10">
    <property type="entry name" value="Aspartate Aminotransferase, domain 1"/>
    <property type="match status" value="1"/>
</dbReference>
<dbReference type="Proteomes" id="UP001597295">
    <property type="component" value="Unassembled WGS sequence"/>
</dbReference>
<protein>
    <submittedName>
        <fullName evidence="3">Aminotransferase class V-fold PLP-dependent enzyme</fullName>
    </submittedName>
</protein>
<proteinExistence type="predicted"/>
<sequence length="391" mass="43376">MDLTGLTPTDARWQDIAALYDSTPDMTNLEHGYWSVMATPVKRAYLEHIERINAQNAVYARGRMPEDVETVRRRVAAGLGCSIDEIALTRGAADSDRLLISGYNRLKPGDAVLYSDHDYHAAQYAMKWLSARRGVTVLRIAIPEQASQAEVVALYETKLIERPDIRMMLLTHVCHRSGRVLPVAEIIAMAKARGVDVILDAAHSLGQIAYRIDDLGADFAAFNLHKWWGAPLGIGFLYIRKNRITDIDADMADEDWPGDDIRARSHYGFIDFATILATPTAIDLHEQIGASAKQARLTYLRDYWVSRVRNLTGIEIVTPDEAGAYSALTSFRIAGREAGAIVTELRDRYRIQTVARPGLAKGPVVRVTVGMPTREGELDKLIAALTEMTTA</sequence>
<keyword evidence="4" id="KW-1185">Reference proteome</keyword>
<dbReference type="RefSeq" id="WP_379874992.1">
    <property type="nucleotide sequence ID" value="NZ_JBHUIP010000003.1"/>
</dbReference>
<dbReference type="SUPFAM" id="SSF53383">
    <property type="entry name" value="PLP-dependent transferases"/>
    <property type="match status" value="1"/>
</dbReference>
<feature type="domain" description="Aminotransferase class V" evidence="2">
    <location>
        <begin position="55"/>
        <end position="352"/>
    </location>
</feature>
<dbReference type="PANTHER" id="PTHR43092">
    <property type="entry name" value="L-CYSTEINE DESULFHYDRASE"/>
    <property type="match status" value="1"/>
</dbReference>
<dbReference type="Pfam" id="PF00266">
    <property type="entry name" value="Aminotran_5"/>
    <property type="match status" value="1"/>
</dbReference>